<dbReference type="AlphaFoldDB" id="A0A1H3FT24"/>
<dbReference type="InterPro" id="IPR016024">
    <property type="entry name" value="ARM-type_fold"/>
</dbReference>
<dbReference type="OrthoDB" id="307641at2157"/>
<evidence type="ECO:0000256" key="1">
    <source>
        <dbReference type="SAM" id="MobiDB-lite"/>
    </source>
</evidence>
<reference evidence="3" key="1">
    <citation type="submission" date="2016-10" db="EMBL/GenBank/DDBJ databases">
        <authorList>
            <person name="Varghese N."/>
            <person name="Submissions S."/>
        </authorList>
    </citation>
    <scope>NUCLEOTIDE SEQUENCE [LARGE SCALE GENOMIC DNA]</scope>
    <source>
        <strain evidence="3">CGMCC 1.10118</strain>
    </source>
</reference>
<sequence length="250" mass="27047">MSDEAASSETDEDVTSRIEDAPSPSAVDVPDAPADQQALAADLLEDAKTSPGDVTHEDIARVVALLSTDDPEARSSAAKVLQHLYNQPHLFAPYIEELLSNVGSYPEEFEGIPAPAVWMGSPHVRATIYVTDSLARVAQRQPELFVPHVETMETMLRSDRNVSRYVLFILGLTEAEAPGQVSREWVRASLCDLLDRGRGNGYPSWAADVLGKLGDAEALPAIRAAHPGDDADERTREAFDGAIEALESVE</sequence>
<dbReference type="InterPro" id="IPR011989">
    <property type="entry name" value="ARM-like"/>
</dbReference>
<protein>
    <recommendedName>
        <fullName evidence="4">HEAT repeat-containing protein</fullName>
    </recommendedName>
</protein>
<dbReference type="EMBL" id="FNPB01000004">
    <property type="protein sequence ID" value="SDX93995.1"/>
    <property type="molecule type" value="Genomic_DNA"/>
</dbReference>
<name>A0A1H3FT24_9EURY</name>
<evidence type="ECO:0008006" key="4">
    <source>
        <dbReference type="Google" id="ProtNLM"/>
    </source>
</evidence>
<evidence type="ECO:0000313" key="2">
    <source>
        <dbReference type="EMBL" id="SDX93995.1"/>
    </source>
</evidence>
<evidence type="ECO:0000313" key="3">
    <source>
        <dbReference type="Proteomes" id="UP000199170"/>
    </source>
</evidence>
<dbReference type="Gene3D" id="1.25.10.10">
    <property type="entry name" value="Leucine-rich Repeat Variant"/>
    <property type="match status" value="1"/>
</dbReference>
<dbReference type="STRING" id="660517.SAMN04487946_104155"/>
<feature type="region of interest" description="Disordered" evidence="1">
    <location>
        <begin position="1"/>
        <end position="36"/>
    </location>
</feature>
<feature type="compositionally biased region" description="Low complexity" evidence="1">
    <location>
        <begin position="21"/>
        <end position="36"/>
    </location>
</feature>
<dbReference type="RefSeq" id="WP_089766728.1">
    <property type="nucleotide sequence ID" value="NZ_FNPB01000004.1"/>
</dbReference>
<keyword evidence="3" id="KW-1185">Reference proteome</keyword>
<organism evidence="2 3">
    <name type="scientific">Halobellus clavatus</name>
    <dbReference type="NCBI Taxonomy" id="660517"/>
    <lineage>
        <taxon>Archaea</taxon>
        <taxon>Methanobacteriati</taxon>
        <taxon>Methanobacteriota</taxon>
        <taxon>Stenosarchaea group</taxon>
        <taxon>Halobacteria</taxon>
        <taxon>Halobacteriales</taxon>
        <taxon>Haloferacaceae</taxon>
        <taxon>Halobellus</taxon>
    </lineage>
</organism>
<accession>A0A1H3FT24</accession>
<dbReference type="Proteomes" id="UP000199170">
    <property type="component" value="Unassembled WGS sequence"/>
</dbReference>
<proteinExistence type="predicted"/>
<dbReference type="SUPFAM" id="SSF48371">
    <property type="entry name" value="ARM repeat"/>
    <property type="match status" value="1"/>
</dbReference>
<gene>
    <name evidence="2" type="ORF">SAMN04487946_104155</name>
</gene>